<accession>A0A8X6P7J1</accession>
<dbReference type="Proteomes" id="UP000887013">
    <property type="component" value="Unassembled WGS sequence"/>
</dbReference>
<evidence type="ECO:0000313" key="3">
    <source>
        <dbReference type="Proteomes" id="UP000887013"/>
    </source>
</evidence>
<proteinExistence type="predicted"/>
<protein>
    <submittedName>
        <fullName evidence="1">Uncharacterized protein</fullName>
    </submittedName>
</protein>
<comment type="caution">
    <text evidence="1">The sequence shown here is derived from an EMBL/GenBank/DDBJ whole genome shotgun (WGS) entry which is preliminary data.</text>
</comment>
<sequence length="60" mass="6837">MTIVSAVGFRETFQKTFTLKLDLRRKTGAFPFSLSSGIEIYVVVQHDRERPSFVVQSIMA</sequence>
<evidence type="ECO:0000313" key="1">
    <source>
        <dbReference type="EMBL" id="GFT55646.1"/>
    </source>
</evidence>
<keyword evidence="3" id="KW-1185">Reference proteome</keyword>
<dbReference type="EMBL" id="BMAW01078693">
    <property type="protein sequence ID" value="GFU12009.1"/>
    <property type="molecule type" value="Genomic_DNA"/>
</dbReference>
<gene>
    <name evidence="2" type="ORF">NPIL_26461</name>
    <name evidence="1" type="ORF">NPIL_434841</name>
</gene>
<dbReference type="AlphaFoldDB" id="A0A8X6P7J1"/>
<dbReference type="EMBL" id="BMAW01017806">
    <property type="protein sequence ID" value="GFT55646.1"/>
    <property type="molecule type" value="Genomic_DNA"/>
</dbReference>
<reference evidence="1" key="1">
    <citation type="submission" date="2020-08" db="EMBL/GenBank/DDBJ databases">
        <title>Multicomponent nature underlies the extraordinary mechanical properties of spider dragline silk.</title>
        <authorList>
            <person name="Kono N."/>
            <person name="Nakamura H."/>
            <person name="Mori M."/>
            <person name="Yoshida Y."/>
            <person name="Ohtoshi R."/>
            <person name="Malay A.D."/>
            <person name="Moran D.A.P."/>
            <person name="Tomita M."/>
            <person name="Numata K."/>
            <person name="Arakawa K."/>
        </authorList>
    </citation>
    <scope>NUCLEOTIDE SEQUENCE</scope>
</reference>
<feature type="non-terminal residue" evidence="1">
    <location>
        <position position="60"/>
    </location>
</feature>
<name>A0A8X6P7J1_NEPPI</name>
<evidence type="ECO:0000313" key="2">
    <source>
        <dbReference type="EMBL" id="GFU12009.1"/>
    </source>
</evidence>
<organism evidence="1 3">
    <name type="scientific">Nephila pilipes</name>
    <name type="common">Giant wood spider</name>
    <name type="synonym">Nephila maculata</name>
    <dbReference type="NCBI Taxonomy" id="299642"/>
    <lineage>
        <taxon>Eukaryota</taxon>
        <taxon>Metazoa</taxon>
        <taxon>Ecdysozoa</taxon>
        <taxon>Arthropoda</taxon>
        <taxon>Chelicerata</taxon>
        <taxon>Arachnida</taxon>
        <taxon>Araneae</taxon>
        <taxon>Araneomorphae</taxon>
        <taxon>Entelegynae</taxon>
        <taxon>Araneoidea</taxon>
        <taxon>Nephilidae</taxon>
        <taxon>Nephila</taxon>
    </lineage>
</organism>